<evidence type="ECO:0000313" key="3">
    <source>
        <dbReference type="Proteomes" id="UP000275749"/>
    </source>
</evidence>
<accession>A0A3N1ZTX4</accession>
<feature type="transmembrane region" description="Helical" evidence="1">
    <location>
        <begin position="141"/>
        <end position="164"/>
    </location>
</feature>
<dbReference type="AlphaFoldDB" id="A0A3N1ZTX4"/>
<feature type="transmembrane region" description="Helical" evidence="1">
    <location>
        <begin position="176"/>
        <end position="197"/>
    </location>
</feature>
<dbReference type="EMBL" id="RKHG01000001">
    <property type="protein sequence ID" value="ROR54305.1"/>
    <property type="molecule type" value="Genomic_DNA"/>
</dbReference>
<gene>
    <name evidence="2" type="ORF">EDD41_1503</name>
</gene>
<feature type="transmembrane region" description="Helical" evidence="1">
    <location>
        <begin position="69"/>
        <end position="86"/>
    </location>
</feature>
<reference evidence="2 3" key="1">
    <citation type="submission" date="2018-11" db="EMBL/GenBank/DDBJ databases">
        <title>Sequencing the genomes of 1000 actinobacteria strains.</title>
        <authorList>
            <person name="Klenk H.-P."/>
        </authorList>
    </citation>
    <scope>NUCLEOTIDE SEQUENCE [LARGE SCALE GENOMIC DNA]</scope>
    <source>
        <strain evidence="2 3">DSM 10546</strain>
    </source>
</reference>
<evidence type="ECO:0000256" key="1">
    <source>
        <dbReference type="SAM" id="Phobius"/>
    </source>
</evidence>
<evidence type="ECO:0000313" key="2">
    <source>
        <dbReference type="EMBL" id="ROR54305.1"/>
    </source>
</evidence>
<organism evidence="2 3">
    <name type="scientific">Luteococcus japonicus</name>
    <dbReference type="NCBI Taxonomy" id="33984"/>
    <lineage>
        <taxon>Bacteria</taxon>
        <taxon>Bacillati</taxon>
        <taxon>Actinomycetota</taxon>
        <taxon>Actinomycetes</taxon>
        <taxon>Propionibacteriales</taxon>
        <taxon>Propionibacteriaceae</taxon>
        <taxon>Luteococcus</taxon>
    </lineage>
</organism>
<keyword evidence="1" id="KW-0472">Membrane</keyword>
<feature type="transmembrane region" description="Helical" evidence="1">
    <location>
        <begin position="209"/>
        <end position="227"/>
    </location>
</feature>
<name>A0A3N1ZTX4_9ACTN</name>
<keyword evidence="1" id="KW-1133">Transmembrane helix</keyword>
<protein>
    <submittedName>
        <fullName evidence="2">Uncharacterized protein DUF998</fullName>
    </submittedName>
</protein>
<comment type="caution">
    <text evidence="2">The sequence shown here is derived from an EMBL/GenBank/DDBJ whole genome shotgun (WGS) entry which is preliminary data.</text>
</comment>
<feature type="transmembrane region" description="Helical" evidence="1">
    <location>
        <begin position="20"/>
        <end position="39"/>
    </location>
</feature>
<dbReference type="Pfam" id="PF06197">
    <property type="entry name" value="DUF998"/>
    <property type="match status" value="1"/>
</dbReference>
<feature type="transmembrane region" description="Helical" evidence="1">
    <location>
        <begin position="98"/>
        <end position="121"/>
    </location>
</feature>
<dbReference type="Proteomes" id="UP000275749">
    <property type="component" value="Unassembled WGS sequence"/>
</dbReference>
<sequence length="251" mass="27544">MLTRQTPSVAGMRSARRVSAGLMMLGGLFYSVWLLELLLPTKLSPRTSYVSELGANGEPHALLFRMGDTLAGVSMTVAGLVALLLLRRSPSWRHERWAFRLLALFGLATVADSLCPMSCVATRDAECAAREASWQVPWTHLAHTGTSTVAVTALGVAFAVLLWRRQRVRCWIGWEGRMVLGALFVLWLGLLAATLAAHLPGVRMDMMGLVQRGQLLLTTALLMVLAWRWWGSQPQQATVVADQRVGQQPGQ</sequence>
<dbReference type="InterPro" id="IPR009339">
    <property type="entry name" value="DUF998"/>
</dbReference>
<proteinExistence type="predicted"/>
<keyword evidence="1" id="KW-0812">Transmembrane</keyword>